<keyword evidence="2" id="KW-1185">Reference proteome</keyword>
<reference evidence="1 2" key="1">
    <citation type="journal article" date="2012" name="J. Bacteriol.">
        <title>Draft Genome Sequence of Mesorhizobium alhagi CCNWXJ12-2T, a Novel Salt-Resistant Species Isolated from the Desert of Northwestern China.</title>
        <authorList>
            <person name="Zhou M."/>
            <person name="Chen W."/>
            <person name="Chen H."/>
            <person name="Wei G."/>
        </authorList>
    </citation>
    <scope>NUCLEOTIDE SEQUENCE [LARGE SCALE GENOMIC DNA]</scope>
    <source>
        <strain evidence="1 2">CCNWXJ12-2</strain>
    </source>
</reference>
<dbReference type="Proteomes" id="UP000003250">
    <property type="component" value="Unassembled WGS sequence"/>
</dbReference>
<proteinExistence type="predicted"/>
<name>H0HKK6_9HYPH</name>
<evidence type="ECO:0000313" key="2">
    <source>
        <dbReference type="Proteomes" id="UP000003250"/>
    </source>
</evidence>
<dbReference type="SUPFAM" id="SSF48371">
    <property type="entry name" value="ARM repeat"/>
    <property type="match status" value="1"/>
</dbReference>
<dbReference type="PATRIC" id="fig|1107882.3.peg.659"/>
<dbReference type="RefSeq" id="WP_008834318.1">
    <property type="nucleotide sequence ID" value="NZ_AHAM01000027.1"/>
</dbReference>
<evidence type="ECO:0000313" key="1">
    <source>
        <dbReference type="EMBL" id="EHK58704.1"/>
    </source>
</evidence>
<organism evidence="1 2">
    <name type="scientific">Mesorhizobium alhagi CCNWXJ12-2</name>
    <dbReference type="NCBI Taxonomy" id="1107882"/>
    <lineage>
        <taxon>Bacteria</taxon>
        <taxon>Pseudomonadati</taxon>
        <taxon>Pseudomonadota</taxon>
        <taxon>Alphaproteobacteria</taxon>
        <taxon>Hyphomicrobiales</taxon>
        <taxon>Phyllobacteriaceae</taxon>
        <taxon>Allomesorhizobium</taxon>
    </lineage>
</organism>
<gene>
    <name evidence="1" type="ORF">MAXJ12_03318</name>
</gene>
<dbReference type="EMBL" id="AHAM01000027">
    <property type="protein sequence ID" value="EHK58704.1"/>
    <property type="molecule type" value="Genomic_DNA"/>
</dbReference>
<sequence>MMADSAEAAPALKEIFNRERLRHIAKETSAVWPRFDGERFLKLATAGLDELGIMQRMRQTAVSLHETLPHDFPEALPILKELAPRIGHSFAAITLSEFVALYGQKHFDQSLGALNFFTRFGSSEFAIRHFLVADFDRTITAMRDWAEDENEHVRRLASEGSRPRLPWSFQLKNLVADPSPTGPILERLKADLSLYVRKSVANHLNDIGKDHPELLVERVSAWDLADRHTAWIVKRALRTLIKRGDSRALALIGTTGKAEIRVEVFAVEPARIKLGERITARAKLRSTSNTAQRLVIDYAVHYHKKNGISRKVFKLKETELPPGRECELAISQTVKDFTTRKHNAGFHRVELVVNGDVVAETGFDLAI</sequence>
<protein>
    <submittedName>
        <fullName evidence="1">DNA alkylation repair enzyme-like protein</fullName>
    </submittedName>
</protein>
<dbReference type="InterPro" id="IPR016024">
    <property type="entry name" value="ARM-type_fold"/>
</dbReference>
<accession>H0HKK6</accession>
<dbReference type="AlphaFoldDB" id="H0HKK6"/>
<dbReference type="Gene3D" id="1.25.40.290">
    <property type="entry name" value="ARM repeat domains"/>
    <property type="match status" value="1"/>
</dbReference>